<reference evidence="2" key="1">
    <citation type="submission" date="2022-08" db="EMBL/GenBank/DDBJ databases">
        <authorList>
            <consortium name="DOE Joint Genome Institute"/>
            <person name="Min B."/>
            <person name="Riley R."/>
            <person name="Sierra-Patev S."/>
            <person name="Naranjo-Ortiz M."/>
            <person name="Looney B."/>
            <person name="Konkel Z."/>
            <person name="Slot J.C."/>
            <person name="Sakamoto Y."/>
            <person name="Steenwyk J.L."/>
            <person name="Rokas A."/>
            <person name="Carro J."/>
            <person name="Camarero S."/>
            <person name="Ferreira P."/>
            <person name="Molpeceres G."/>
            <person name="Ruiz-Duenas F.J."/>
            <person name="Serrano A."/>
            <person name="Henrissat B."/>
            <person name="Drula E."/>
            <person name="Hughes K.W."/>
            <person name="Mata J.L."/>
            <person name="Ishikawa N.K."/>
            <person name="Vargas-Isla R."/>
            <person name="Ushijima S."/>
            <person name="Smith C.A."/>
            <person name="Ahrendt S."/>
            <person name="Andreopoulos W."/>
            <person name="He G."/>
            <person name="Labutti K."/>
            <person name="Lipzen A."/>
            <person name="Ng V."/>
            <person name="Sandor L."/>
            <person name="Barry K."/>
            <person name="Martinez A.T."/>
            <person name="Xiao Y."/>
            <person name="Gibbons J.G."/>
            <person name="Terashima K."/>
            <person name="Hibbett D.S."/>
            <person name="Grigoriev I.V."/>
        </authorList>
    </citation>
    <scope>NUCLEOTIDE SEQUENCE</scope>
    <source>
        <strain evidence="2">TFB10291</strain>
    </source>
</reference>
<name>A0AA38KY24_9AGAR</name>
<accession>A0AA38KY24</accession>
<proteinExistence type="predicted"/>
<gene>
    <name evidence="2" type="ORF">GGU10DRAFT_378185</name>
</gene>
<dbReference type="Proteomes" id="UP001163798">
    <property type="component" value="Unassembled WGS sequence"/>
</dbReference>
<feature type="signal peptide" evidence="1">
    <location>
        <begin position="1"/>
        <end position="19"/>
    </location>
</feature>
<organism evidence="2 3">
    <name type="scientific">Lentinula aff. detonsa</name>
    <dbReference type="NCBI Taxonomy" id="2804958"/>
    <lineage>
        <taxon>Eukaryota</taxon>
        <taxon>Fungi</taxon>
        <taxon>Dikarya</taxon>
        <taxon>Basidiomycota</taxon>
        <taxon>Agaricomycotina</taxon>
        <taxon>Agaricomycetes</taxon>
        <taxon>Agaricomycetidae</taxon>
        <taxon>Agaricales</taxon>
        <taxon>Marasmiineae</taxon>
        <taxon>Omphalotaceae</taxon>
        <taxon>Lentinula</taxon>
    </lineage>
</organism>
<keyword evidence="3" id="KW-1185">Reference proteome</keyword>
<comment type="caution">
    <text evidence="2">The sequence shown here is derived from an EMBL/GenBank/DDBJ whole genome shotgun (WGS) entry which is preliminary data.</text>
</comment>
<dbReference type="EMBL" id="MU793449">
    <property type="protein sequence ID" value="KAJ3782858.1"/>
    <property type="molecule type" value="Genomic_DNA"/>
</dbReference>
<feature type="chain" id="PRO_5041297913" evidence="1">
    <location>
        <begin position="20"/>
        <end position="269"/>
    </location>
</feature>
<keyword evidence="1" id="KW-0732">Signal</keyword>
<sequence length="269" mass="30772">MSFQTRMLFAIVHVVIVKALSLVPGSNQATLLVGVQDWELEYSPAPVITGFEAFTQYTRCGDIGDSCWFTPCCDWALCFSTRCHSKVPWNKKQQPPPYYKDTKTRLAKGDNLTIEVHRSYHGKETFQGYMFQLEFMNPNNWAELGVTPNREERSVFQVVQSDENAVRLSAPDHDGSDDYKLILHRGHWIYFTGELTNKDRNTQLNFPMGVKNGVEYYVMWFGSTQNDSGYLSALNVNGKGEGNVKDSGYTAWLRFVKEDDDQDDEELSQ</sequence>
<evidence type="ECO:0000256" key="1">
    <source>
        <dbReference type="SAM" id="SignalP"/>
    </source>
</evidence>
<dbReference type="AlphaFoldDB" id="A0AA38KY24"/>
<evidence type="ECO:0000313" key="2">
    <source>
        <dbReference type="EMBL" id="KAJ3782858.1"/>
    </source>
</evidence>
<protein>
    <submittedName>
        <fullName evidence="2">Uncharacterized protein</fullName>
    </submittedName>
</protein>
<evidence type="ECO:0000313" key="3">
    <source>
        <dbReference type="Proteomes" id="UP001163798"/>
    </source>
</evidence>